<sequence length="308" mass="34858">MDSVRLKYASKEKILKELEGIDKSTLREPRVKKTTKKGGKGGGGGRNKRADIIKQLQESPCYQCSEFEAHLLQANSQSKNQKEMGKLVRNFKDEGLIKNTEFKNKIRVLKELGFITKDDVLDVKGKFAQHISSADIVILTMFVFEGGLISLKDDEMIASLAMTMTKAGGGSEDDIHPDYLPPSFFENKTLIEELGNQVVELEDKFGVQDELKEAKSRLNLAFPLVAYEWAKKTKFSEICKMSFQEAGTMITALRSLVKLCEELSLAFDEIDNKETSERFKKLSEEMRRDILFLPSLYYGKDAKLLEGE</sequence>
<evidence type="ECO:0000313" key="7">
    <source>
        <dbReference type="EMBL" id="CAE0353856.1"/>
    </source>
</evidence>
<dbReference type="GO" id="GO:0016787">
    <property type="term" value="F:hydrolase activity"/>
    <property type="evidence" value="ECO:0007669"/>
    <property type="project" value="UniProtKB-KW"/>
</dbReference>
<keyword evidence="1" id="KW-0547">Nucleotide-binding</keyword>
<evidence type="ECO:0000256" key="2">
    <source>
        <dbReference type="ARBA" id="ARBA00022801"/>
    </source>
</evidence>
<dbReference type="Pfam" id="PF08148">
    <property type="entry name" value="DSHCT"/>
    <property type="match status" value="1"/>
</dbReference>
<gene>
    <name evidence="7" type="ORF">EHAR0213_LOCUS12772</name>
</gene>
<organism evidence="7">
    <name type="scientific">Euplotes harpa</name>
    <dbReference type="NCBI Taxonomy" id="151035"/>
    <lineage>
        <taxon>Eukaryota</taxon>
        <taxon>Sar</taxon>
        <taxon>Alveolata</taxon>
        <taxon>Ciliophora</taxon>
        <taxon>Intramacronucleata</taxon>
        <taxon>Spirotrichea</taxon>
        <taxon>Hypotrichia</taxon>
        <taxon>Euplotida</taxon>
        <taxon>Euplotidae</taxon>
        <taxon>Euplotes</taxon>
    </lineage>
</organism>
<dbReference type="AlphaFoldDB" id="A0A7S3JHJ1"/>
<dbReference type="PANTHER" id="PTHR12131:SF1">
    <property type="entry name" value="ATP-DEPENDENT RNA HELICASE SUPV3L1, MITOCHONDRIAL-RELATED"/>
    <property type="match status" value="1"/>
</dbReference>
<evidence type="ECO:0000256" key="3">
    <source>
        <dbReference type="ARBA" id="ARBA00022806"/>
    </source>
</evidence>
<keyword evidence="2" id="KW-0378">Hydrolase</keyword>
<evidence type="ECO:0000256" key="4">
    <source>
        <dbReference type="ARBA" id="ARBA00022840"/>
    </source>
</evidence>
<dbReference type="GO" id="GO:0005524">
    <property type="term" value="F:ATP binding"/>
    <property type="evidence" value="ECO:0007669"/>
    <property type="project" value="UniProtKB-KW"/>
</dbReference>
<name>A0A7S3JHJ1_9SPIT</name>
<keyword evidence="3" id="KW-0347">Helicase</keyword>
<evidence type="ECO:0000256" key="5">
    <source>
        <dbReference type="SAM" id="MobiDB-lite"/>
    </source>
</evidence>
<proteinExistence type="predicted"/>
<dbReference type="PANTHER" id="PTHR12131">
    <property type="entry name" value="ATP-DEPENDENT RNA AND DNA HELICASE"/>
    <property type="match status" value="1"/>
</dbReference>
<dbReference type="Gene3D" id="1.10.3380.30">
    <property type="match status" value="1"/>
</dbReference>
<dbReference type="InterPro" id="IPR012961">
    <property type="entry name" value="Ski2/MTR4_C"/>
</dbReference>
<accession>A0A7S3JHJ1</accession>
<evidence type="ECO:0000259" key="6">
    <source>
        <dbReference type="SMART" id="SM01142"/>
    </source>
</evidence>
<feature type="region of interest" description="Disordered" evidence="5">
    <location>
        <begin position="25"/>
        <end position="48"/>
    </location>
</feature>
<dbReference type="GO" id="GO:0055087">
    <property type="term" value="C:Ski complex"/>
    <property type="evidence" value="ECO:0007669"/>
    <property type="project" value="TreeGrafter"/>
</dbReference>
<evidence type="ECO:0000256" key="1">
    <source>
        <dbReference type="ARBA" id="ARBA00022741"/>
    </source>
</evidence>
<dbReference type="InterPro" id="IPR050699">
    <property type="entry name" value="RNA-DNA_Helicase"/>
</dbReference>
<dbReference type="GO" id="GO:0070478">
    <property type="term" value="P:nuclear-transcribed mRNA catabolic process, 3'-5' exonucleolytic nonsense-mediated decay"/>
    <property type="evidence" value="ECO:0007669"/>
    <property type="project" value="TreeGrafter"/>
</dbReference>
<reference evidence="7" key="1">
    <citation type="submission" date="2021-01" db="EMBL/GenBank/DDBJ databases">
        <authorList>
            <person name="Corre E."/>
            <person name="Pelletier E."/>
            <person name="Niang G."/>
            <person name="Scheremetjew M."/>
            <person name="Finn R."/>
            <person name="Kale V."/>
            <person name="Holt S."/>
            <person name="Cochrane G."/>
            <person name="Meng A."/>
            <person name="Brown T."/>
            <person name="Cohen L."/>
        </authorList>
    </citation>
    <scope>NUCLEOTIDE SEQUENCE</scope>
    <source>
        <strain evidence="7">FSP1.4</strain>
    </source>
</reference>
<keyword evidence="4" id="KW-0067">ATP-binding</keyword>
<dbReference type="SMART" id="SM01142">
    <property type="entry name" value="DSHCT"/>
    <property type="match status" value="1"/>
</dbReference>
<dbReference type="EMBL" id="HBII01030756">
    <property type="protein sequence ID" value="CAE0353856.1"/>
    <property type="molecule type" value="Transcribed_RNA"/>
</dbReference>
<feature type="domain" description="ATP-dependent RNA helicase Ski2/MTR4 C-terminal" evidence="6">
    <location>
        <begin position="116"/>
        <end position="298"/>
    </location>
</feature>
<dbReference type="GO" id="GO:0004386">
    <property type="term" value="F:helicase activity"/>
    <property type="evidence" value="ECO:0007669"/>
    <property type="project" value="UniProtKB-KW"/>
</dbReference>
<protein>
    <recommendedName>
        <fullName evidence="6">ATP-dependent RNA helicase Ski2/MTR4 C-terminal domain-containing protein</fullName>
    </recommendedName>
</protein>